<dbReference type="GO" id="GO:0007340">
    <property type="term" value="P:acrosome reaction"/>
    <property type="evidence" value="ECO:0007669"/>
    <property type="project" value="TreeGrafter"/>
</dbReference>
<keyword evidence="17" id="KW-1185">Reference proteome</keyword>
<feature type="compositionally biased region" description="Basic residues" evidence="15">
    <location>
        <begin position="161"/>
        <end position="180"/>
    </location>
</feature>
<comment type="function">
    <text evidence="14">Plays a key role in the replacement of histones to protamine in the elongating spermatids of mammals. In condensing spermatids, loaded onto the nucleosomes, where it promotes the recruitment and processing of protamines, which are responsible for histone eviction.</text>
</comment>
<keyword evidence="8 14" id="KW-0221">Differentiation</keyword>
<feature type="compositionally biased region" description="Polar residues" evidence="15">
    <location>
        <begin position="124"/>
        <end position="141"/>
    </location>
</feature>
<feature type="compositionally biased region" description="Basic residues" evidence="15">
    <location>
        <begin position="229"/>
        <end position="253"/>
    </location>
</feature>
<dbReference type="GeneTree" id="ENSGT00390000008176"/>
<dbReference type="PANTHER" id="PTHR17488:SF0">
    <property type="entry name" value="NUCLEAR TRANSITION PROTEIN 2"/>
    <property type="match status" value="1"/>
</dbReference>
<dbReference type="AlphaFoldDB" id="A0A8B9YV80"/>
<comment type="similarity">
    <text evidence="3 14">Belongs to the nuclear transition protein 2 family.</text>
</comment>
<dbReference type="Pfam" id="PF01254">
    <property type="entry name" value="TP2"/>
    <property type="match status" value="1"/>
</dbReference>
<evidence type="ECO:0000256" key="6">
    <source>
        <dbReference type="ARBA" id="ARBA00022473"/>
    </source>
</evidence>
<evidence type="ECO:0000256" key="13">
    <source>
        <dbReference type="ARBA" id="ARBA00023269"/>
    </source>
</evidence>
<keyword evidence="6 14" id="KW-0217">Developmental protein</keyword>
<dbReference type="InterPro" id="IPR000678">
    <property type="entry name" value="TP2"/>
</dbReference>
<feature type="compositionally biased region" description="Polar residues" evidence="15">
    <location>
        <begin position="203"/>
        <end position="215"/>
    </location>
</feature>
<keyword evidence="10 14" id="KW-0744">Spermatogenesis</keyword>
<keyword evidence="12 14" id="KW-0539">Nucleus</keyword>
<evidence type="ECO:0000256" key="10">
    <source>
        <dbReference type="ARBA" id="ARBA00022871"/>
    </source>
</evidence>
<dbReference type="PROSITE" id="PS00970">
    <property type="entry name" value="TP2_1"/>
    <property type="match status" value="1"/>
</dbReference>
<evidence type="ECO:0000256" key="12">
    <source>
        <dbReference type="ARBA" id="ARBA00023242"/>
    </source>
</evidence>
<evidence type="ECO:0000256" key="11">
    <source>
        <dbReference type="ARBA" id="ARBA00023125"/>
    </source>
</evidence>
<evidence type="ECO:0000256" key="2">
    <source>
        <dbReference type="ARBA" id="ARBA00004286"/>
    </source>
</evidence>
<evidence type="ECO:0000256" key="9">
    <source>
        <dbReference type="ARBA" id="ARBA00022833"/>
    </source>
</evidence>
<evidence type="ECO:0000256" key="3">
    <source>
        <dbReference type="ARBA" id="ARBA00007136"/>
    </source>
</evidence>
<dbReference type="Proteomes" id="UP000694520">
    <property type="component" value="Chromosome 26"/>
</dbReference>
<evidence type="ECO:0000313" key="17">
    <source>
        <dbReference type="Proteomes" id="UP000694520"/>
    </source>
</evidence>
<feature type="region of interest" description="Disordered" evidence="15">
    <location>
        <begin position="161"/>
        <end position="253"/>
    </location>
</feature>
<protein>
    <recommendedName>
        <fullName evidence="4 14">Nuclear transition protein 2</fullName>
    </recommendedName>
</protein>
<evidence type="ECO:0000256" key="5">
    <source>
        <dbReference type="ARBA" id="ARBA00022454"/>
    </source>
</evidence>
<evidence type="ECO:0000313" key="16">
    <source>
        <dbReference type="Ensembl" id="ENSBGRP00000042343.1"/>
    </source>
</evidence>
<sequence length="253" mass="27560">MPRSTKAGKLGLERQMPGGKRSEGKAAAGPGVGPAPPDLRGCSQPTDTPFESCPTLRVRMRAEGIVSRWATSVTYPPVAGAITIGPNYITRGCQGLCEAGSARRGGGGGGPCPSKRGRPPPMDTKTQSLPNTHAQPHSNSRPQSHACHHCSCSQHCQSRSRSRSCRSRSSNRRPRSHRSPAGRQGQSPGPSPPLRRHRHTMHSHQCPSRPVTHSCSHSKNRKNLEGKVIKRKQVKRSKQVYKRKRQSSGRKYN</sequence>
<keyword evidence="5 14" id="KW-0158">Chromosome</keyword>
<keyword evidence="13 14" id="KW-0544">Nucleosome core</keyword>
<keyword evidence="11 14" id="KW-0238">DNA-binding</keyword>
<organism evidence="16 17">
    <name type="scientific">Bos mutus grunniens</name>
    <name type="common">Wild yak</name>
    <name type="synonym">Bos grunniens</name>
    <dbReference type="NCBI Taxonomy" id="30521"/>
    <lineage>
        <taxon>Eukaryota</taxon>
        <taxon>Metazoa</taxon>
        <taxon>Chordata</taxon>
        <taxon>Craniata</taxon>
        <taxon>Vertebrata</taxon>
        <taxon>Euteleostomi</taxon>
        <taxon>Mammalia</taxon>
        <taxon>Eutheria</taxon>
        <taxon>Laurasiatheria</taxon>
        <taxon>Artiodactyla</taxon>
        <taxon>Ruminantia</taxon>
        <taxon>Pecora</taxon>
        <taxon>Bovidae</taxon>
        <taxon>Bovinae</taxon>
        <taxon>Bos</taxon>
    </lineage>
</organism>
<evidence type="ECO:0000256" key="14">
    <source>
        <dbReference type="RuleBase" id="RU000530"/>
    </source>
</evidence>
<dbReference type="GO" id="GO:0003677">
    <property type="term" value="F:DNA binding"/>
    <property type="evidence" value="ECO:0007669"/>
    <property type="project" value="UniProtKB-KW"/>
</dbReference>
<reference evidence="16" key="3">
    <citation type="submission" date="2025-09" db="UniProtKB">
        <authorList>
            <consortium name="Ensembl"/>
        </authorList>
    </citation>
    <scope>IDENTIFICATION</scope>
</reference>
<keyword evidence="9 14" id="KW-0862">Zinc</keyword>
<dbReference type="GO" id="GO:0007283">
    <property type="term" value="P:spermatogenesis"/>
    <property type="evidence" value="ECO:0007669"/>
    <property type="project" value="UniProtKB-KW"/>
</dbReference>
<evidence type="ECO:0000256" key="4">
    <source>
        <dbReference type="ARBA" id="ARBA00014084"/>
    </source>
</evidence>
<comment type="subcellular location">
    <subcellularLocation>
        <location evidence="2">Chromosome</location>
    </subcellularLocation>
    <subcellularLocation>
        <location evidence="1">Nucleus</location>
    </subcellularLocation>
</comment>
<dbReference type="GO" id="GO:0030154">
    <property type="term" value="P:cell differentiation"/>
    <property type="evidence" value="ECO:0007669"/>
    <property type="project" value="UniProtKB-KW"/>
</dbReference>
<dbReference type="PROSITE" id="PS00971">
    <property type="entry name" value="TP2_2"/>
    <property type="match status" value="1"/>
</dbReference>
<feature type="region of interest" description="Disordered" evidence="15">
    <location>
        <begin position="1"/>
        <end position="53"/>
    </location>
</feature>
<keyword evidence="7 14" id="KW-0479">Metal-binding</keyword>
<dbReference type="GO" id="GO:0005634">
    <property type="term" value="C:nucleus"/>
    <property type="evidence" value="ECO:0007669"/>
    <property type="project" value="UniProtKB-SubCell"/>
</dbReference>
<proteinExistence type="inferred from homology"/>
<dbReference type="GO" id="GO:0007341">
    <property type="term" value="P:penetration of zona pellucida"/>
    <property type="evidence" value="ECO:0007669"/>
    <property type="project" value="TreeGrafter"/>
</dbReference>
<reference evidence="16" key="1">
    <citation type="submission" date="2019-05" db="EMBL/GenBank/DDBJ databases">
        <authorList>
            <person name="Zhang S."/>
            <person name="Liu J."/>
        </authorList>
    </citation>
    <scope>NUCLEOTIDE SEQUENCE [LARGE SCALE GENOMIC DNA]</scope>
</reference>
<feature type="region of interest" description="Disordered" evidence="15">
    <location>
        <begin position="101"/>
        <end position="144"/>
    </location>
</feature>
<evidence type="ECO:0000256" key="7">
    <source>
        <dbReference type="ARBA" id="ARBA00022723"/>
    </source>
</evidence>
<dbReference type="GO" id="GO:0000786">
    <property type="term" value="C:nucleosome"/>
    <property type="evidence" value="ECO:0007669"/>
    <property type="project" value="UniProtKB-KW"/>
</dbReference>
<evidence type="ECO:0000256" key="8">
    <source>
        <dbReference type="ARBA" id="ARBA00022782"/>
    </source>
</evidence>
<reference evidence="16" key="2">
    <citation type="submission" date="2025-08" db="UniProtKB">
        <authorList>
            <consortium name="Ensembl"/>
        </authorList>
    </citation>
    <scope>IDENTIFICATION</scope>
</reference>
<dbReference type="GO" id="GO:0008270">
    <property type="term" value="F:zinc ion binding"/>
    <property type="evidence" value="ECO:0007669"/>
    <property type="project" value="TreeGrafter"/>
</dbReference>
<name>A0A8B9YV80_BOSMU</name>
<dbReference type="PANTHER" id="PTHR17488">
    <property type="entry name" value="NUCLEAR TRANSITION PROTEIN 2"/>
    <property type="match status" value="1"/>
</dbReference>
<evidence type="ECO:0000256" key="15">
    <source>
        <dbReference type="SAM" id="MobiDB-lite"/>
    </source>
</evidence>
<accession>A0A8B9YV80</accession>
<dbReference type="Ensembl" id="ENSBGRT00000049101.1">
    <property type="protein sequence ID" value="ENSBGRP00000042343.1"/>
    <property type="gene ID" value="ENSBGRG00000026521.1"/>
</dbReference>
<evidence type="ECO:0000256" key="1">
    <source>
        <dbReference type="ARBA" id="ARBA00004123"/>
    </source>
</evidence>